<comment type="subcellular location">
    <subcellularLocation>
        <location evidence="1">Cell membrane</location>
        <topology evidence="1">Multi-pass membrane protein</topology>
    </subcellularLocation>
</comment>
<evidence type="ECO:0000313" key="10">
    <source>
        <dbReference type="Proteomes" id="UP000580130"/>
    </source>
</evidence>
<evidence type="ECO:0000256" key="2">
    <source>
        <dbReference type="ARBA" id="ARBA00022475"/>
    </source>
</evidence>
<dbReference type="EMBL" id="JABAFX010000002">
    <property type="protein sequence ID" value="NME56169.1"/>
    <property type="molecule type" value="Genomic_DNA"/>
</dbReference>
<evidence type="ECO:0000256" key="5">
    <source>
        <dbReference type="ARBA" id="ARBA00023136"/>
    </source>
</evidence>
<dbReference type="PANTHER" id="PTHR43370:SF1">
    <property type="entry name" value="GUANOSINE ABC TRANSPORTER PERMEASE PROTEIN NUPQ"/>
    <property type="match status" value="1"/>
</dbReference>
<evidence type="ECO:0000256" key="3">
    <source>
        <dbReference type="ARBA" id="ARBA00022692"/>
    </source>
</evidence>
<dbReference type="Pfam" id="PF02653">
    <property type="entry name" value="BPD_transp_2"/>
    <property type="match status" value="1"/>
</dbReference>
<dbReference type="CDD" id="cd06580">
    <property type="entry name" value="TM_PBP1_transp_TpRbsC_like"/>
    <property type="match status" value="1"/>
</dbReference>
<keyword evidence="3 6" id="KW-0812">Transmembrane</keyword>
<accession>A0A564UFG5</accession>
<proteinExistence type="predicted"/>
<dbReference type="GO" id="GO:0022857">
    <property type="term" value="F:transmembrane transporter activity"/>
    <property type="evidence" value="ECO:0007669"/>
    <property type="project" value="InterPro"/>
</dbReference>
<dbReference type="GO" id="GO:0005886">
    <property type="term" value="C:plasma membrane"/>
    <property type="evidence" value="ECO:0007669"/>
    <property type="project" value="UniProtKB-SubCell"/>
</dbReference>
<dbReference type="AlphaFoldDB" id="A0A564UFG5"/>
<dbReference type="InterPro" id="IPR001851">
    <property type="entry name" value="ABC_transp_permease"/>
</dbReference>
<feature type="transmembrane region" description="Helical" evidence="6">
    <location>
        <begin position="276"/>
        <end position="294"/>
    </location>
</feature>
<dbReference type="RefSeq" id="WP_105309742.1">
    <property type="nucleotide sequence ID" value="NZ_CABHNI010000047.1"/>
</dbReference>
<dbReference type="Proteomes" id="UP000580130">
    <property type="component" value="Unassembled WGS sequence"/>
</dbReference>
<name>A0A564UFG5_9FIRM</name>
<gene>
    <name evidence="8" type="ORF">DFSSTS7063_02545</name>
    <name evidence="7" type="ORF">HF855_01735</name>
</gene>
<evidence type="ECO:0000256" key="4">
    <source>
        <dbReference type="ARBA" id="ARBA00022989"/>
    </source>
</evidence>
<dbReference type="PANTHER" id="PTHR43370">
    <property type="entry name" value="SUGAR ABC TRANSPORTER INTEGRAL MEMBRANE PROTEIN-RELATED"/>
    <property type="match status" value="1"/>
</dbReference>
<evidence type="ECO:0000313" key="9">
    <source>
        <dbReference type="Proteomes" id="UP000358366"/>
    </source>
</evidence>
<feature type="transmembrane region" description="Helical" evidence="6">
    <location>
        <begin position="150"/>
        <end position="169"/>
    </location>
</feature>
<dbReference type="EMBL" id="CABHNI010000047">
    <property type="protein sequence ID" value="VUX18276.1"/>
    <property type="molecule type" value="Genomic_DNA"/>
</dbReference>
<keyword evidence="5 6" id="KW-0472">Membrane</keyword>
<feature type="transmembrane region" description="Helical" evidence="6">
    <location>
        <begin position="63"/>
        <end position="83"/>
    </location>
</feature>
<feature type="transmembrane region" description="Helical" evidence="6">
    <location>
        <begin position="6"/>
        <end position="30"/>
    </location>
</feature>
<protein>
    <submittedName>
        <fullName evidence="7">ABC transporter permease</fullName>
    </submittedName>
    <submittedName>
        <fullName evidence="8">Branched-chain amino acid transport system / permease component</fullName>
    </submittedName>
</protein>
<evidence type="ECO:0000256" key="1">
    <source>
        <dbReference type="ARBA" id="ARBA00004651"/>
    </source>
</evidence>
<feature type="transmembrane region" description="Helical" evidence="6">
    <location>
        <begin position="37"/>
        <end position="57"/>
    </location>
</feature>
<evidence type="ECO:0000313" key="8">
    <source>
        <dbReference type="EMBL" id="VUX18276.1"/>
    </source>
</evidence>
<organism evidence="8 9">
    <name type="scientific">Dorea formicigenerans</name>
    <dbReference type="NCBI Taxonomy" id="39486"/>
    <lineage>
        <taxon>Bacteria</taxon>
        <taxon>Bacillati</taxon>
        <taxon>Bacillota</taxon>
        <taxon>Clostridia</taxon>
        <taxon>Lachnospirales</taxon>
        <taxon>Lachnospiraceae</taxon>
        <taxon>Dorea</taxon>
    </lineage>
</organism>
<reference evidence="8 9" key="1">
    <citation type="submission" date="2019-07" db="EMBL/GenBank/DDBJ databases">
        <authorList>
            <person name="Hibberd C M."/>
            <person name="Gehrig L. J."/>
            <person name="Chang H.-W."/>
            <person name="Venkatesh S."/>
        </authorList>
    </citation>
    <scope>NUCLEOTIDE SEQUENCE [LARGE SCALE GENOMIC DNA]</scope>
    <source>
        <strain evidence="8">Dorea_formicigenerans_SSTS_Bg7063</strain>
    </source>
</reference>
<feature type="transmembrane region" description="Helical" evidence="6">
    <location>
        <begin position="95"/>
        <end position="115"/>
    </location>
</feature>
<keyword evidence="4 6" id="KW-1133">Transmembrane helix</keyword>
<dbReference type="Proteomes" id="UP000358366">
    <property type="component" value="Unassembled WGS sequence"/>
</dbReference>
<evidence type="ECO:0000313" key="7">
    <source>
        <dbReference type="EMBL" id="NME56169.1"/>
    </source>
</evidence>
<evidence type="ECO:0000256" key="6">
    <source>
        <dbReference type="SAM" id="Phobius"/>
    </source>
</evidence>
<reference evidence="7 10" key="2">
    <citation type="submission" date="2020-04" db="EMBL/GenBank/DDBJ databases">
        <authorList>
            <person name="Hitch T.C.A."/>
            <person name="Wylensek D."/>
            <person name="Clavel T."/>
        </authorList>
    </citation>
    <scope>NUCLEOTIDE SEQUENCE [LARGE SCALE GENOMIC DNA]</scope>
    <source>
        <strain evidence="7 10">BSM-383-APC-5F</strain>
    </source>
</reference>
<keyword evidence="2" id="KW-1003">Cell membrane</keyword>
<feature type="transmembrane region" description="Helical" evidence="6">
    <location>
        <begin position="201"/>
        <end position="220"/>
    </location>
</feature>
<sequence length="315" mass="33896">MKLEQIFSVSLIYASIRSATPIIYAALCAAITQQADILNIGTEGIMLTGAFAAVAVSYFSGSWLMGILAAMMAGFVISGIMAVGHIKYKADICAIGMGINLFALAITKFMLNVIFDTSGTFTDPDVKAIPRVDIPFIKNIPILKDIFNDWAVTEWFMIVLILILTFLLYRTRWGLRLRAVGQFPMAAQTAGINVISMKYQAILISGLVGGLAGAHLSLGYSTMFTENMTSNRGFMGVAAMYFGHANPALTAVGCLVFGVADSVGARLQAYGLPSQFVLLMPYVVTIVVLSISMISKKVATDRKKSSLNVVKQEAV</sequence>